<feature type="coiled-coil region" evidence="1">
    <location>
        <begin position="70"/>
        <end position="104"/>
    </location>
</feature>
<reference evidence="2 3" key="1">
    <citation type="submission" date="2012-04" db="EMBL/GenBank/DDBJ databases">
        <title>The Genome Sequence of Saprolegnia declina VS20.</title>
        <authorList>
            <consortium name="The Broad Institute Genome Sequencing Platform"/>
            <person name="Russ C."/>
            <person name="Nusbaum C."/>
            <person name="Tyler B."/>
            <person name="van West P."/>
            <person name="Dieguez-Uribeondo J."/>
            <person name="de Bruijn I."/>
            <person name="Tripathy S."/>
            <person name="Jiang R."/>
            <person name="Young S.K."/>
            <person name="Zeng Q."/>
            <person name="Gargeya S."/>
            <person name="Fitzgerald M."/>
            <person name="Haas B."/>
            <person name="Abouelleil A."/>
            <person name="Alvarado L."/>
            <person name="Arachchi H.M."/>
            <person name="Berlin A."/>
            <person name="Chapman S.B."/>
            <person name="Goldberg J."/>
            <person name="Griggs A."/>
            <person name="Gujja S."/>
            <person name="Hansen M."/>
            <person name="Howarth C."/>
            <person name="Imamovic A."/>
            <person name="Larimer J."/>
            <person name="McCowen C."/>
            <person name="Montmayeur A."/>
            <person name="Murphy C."/>
            <person name="Neiman D."/>
            <person name="Pearson M."/>
            <person name="Priest M."/>
            <person name="Roberts A."/>
            <person name="Saif S."/>
            <person name="Shea T."/>
            <person name="Sisk P."/>
            <person name="Sykes S."/>
            <person name="Wortman J."/>
            <person name="Nusbaum C."/>
            <person name="Birren B."/>
        </authorList>
    </citation>
    <scope>NUCLEOTIDE SEQUENCE [LARGE SCALE GENOMIC DNA]</scope>
    <source>
        <strain evidence="2 3">VS20</strain>
    </source>
</reference>
<gene>
    <name evidence="2" type="ORF">SDRG_05499</name>
</gene>
<organism evidence="2 3">
    <name type="scientific">Saprolegnia diclina (strain VS20)</name>
    <dbReference type="NCBI Taxonomy" id="1156394"/>
    <lineage>
        <taxon>Eukaryota</taxon>
        <taxon>Sar</taxon>
        <taxon>Stramenopiles</taxon>
        <taxon>Oomycota</taxon>
        <taxon>Saprolegniomycetes</taxon>
        <taxon>Saprolegniales</taxon>
        <taxon>Saprolegniaceae</taxon>
        <taxon>Saprolegnia</taxon>
    </lineage>
</organism>
<accession>T0QTD2</accession>
<keyword evidence="3" id="KW-1185">Reference proteome</keyword>
<evidence type="ECO:0000313" key="2">
    <source>
        <dbReference type="EMBL" id="EQC37275.1"/>
    </source>
</evidence>
<dbReference type="RefSeq" id="XP_008609437.1">
    <property type="nucleotide sequence ID" value="XM_008611215.1"/>
</dbReference>
<dbReference type="VEuPathDB" id="FungiDB:SDRG_05499"/>
<sequence>MASLPAAPEVDLDLISLLNADWSDAAHSTYVAPPQRSADSFLRSLYEEDVATKSSRGLHTSTQQRRPAANNDLEAVVLEQRRRIKALKRELKAKDMEIQRLKMQPVEPSNVRASRPGPNELRAELDALKVRYERTRDSNTELRRYARWGHCPDLINGAS</sequence>
<name>T0QTD2_SAPDV</name>
<proteinExistence type="predicted"/>
<dbReference type="InParanoid" id="T0QTD2"/>
<evidence type="ECO:0000256" key="1">
    <source>
        <dbReference type="SAM" id="Coils"/>
    </source>
</evidence>
<dbReference type="EMBL" id="JH767145">
    <property type="protein sequence ID" value="EQC37275.1"/>
    <property type="molecule type" value="Genomic_DNA"/>
</dbReference>
<dbReference type="Proteomes" id="UP000030762">
    <property type="component" value="Unassembled WGS sequence"/>
</dbReference>
<evidence type="ECO:0000313" key="3">
    <source>
        <dbReference type="Proteomes" id="UP000030762"/>
    </source>
</evidence>
<protein>
    <submittedName>
        <fullName evidence="2">Uncharacterized protein</fullName>
    </submittedName>
</protein>
<dbReference type="GeneID" id="19946226"/>
<keyword evidence="1" id="KW-0175">Coiled coil</keyword>
<dbReference type="AlphaFoldDB" id="T0QTD2"/>